<dbReference type="GO" id="GO:0003700">
    <property type="term" value="F:DNA-binding transcription factor activity"/>
    <property type="evidence" value="ECO:0007669"/>
    <property type="project" value="InterPro"/>
</dbReference>
<dbReference type="EMBL" id="KI393980">
    <property type="protein sequence ID" value="ERN05815.1"/>
    <property type="molecule type" value="Genomic_DNA"/>
</dbReference>
<evidence type="ECO:0000313" key="10">
    <source>
        <dbReference type="Proteomes" id="UP000017836"/>
    </source>
</evidence>
<proteinExistence type="predicted"/>
<dbReference type="Gramene" id="ERN05815">
    <property type="protein sequence ID" value="ERN05815"/>
    <property type="gene ID" value="AMTR_s00006p00259200"/>
</dbReference>
<organism evidence="9 10">
    <name type="scientific">Amborella trichopoda</name>
    <dbReference type="NCBI Taxonomy" id="13333"/>
    <lineage>
        <taxon>Eukaryota</taxon>
        <taxon>Viridiplantae</taxon>
        <taxon>Streptophyta</taxon>
        <taxon>Embryophyta</taxon>
        <taxon>Tracheophyta</taxon>
        <taxon>Spermatophyta</taxon>
        <taxon>Magnoliopsida</taxon>
        <taxon>Amborellales</taxon>
        <taxon>Amborellaceae</taxon>
        <taxon>Amborella</taxon>
    </lineage>
</organism>
<accession>W1PFH8</accession>
<dbReference type="STRING" id="13333.W1PFH8"/>
<dbReference type="SUPFAM" id="SSF57959">
    <property type="entry name" value="Leucine zipper domain"/>
    <property type="match status" value="1"/>
</dbReference>
<dbReference type="PANTHER" id="PTHR46324:SF26">
    <property type="entry name" value="OS02G0728001 PROTEIN"/>
    <property type="match status" value="1"/>
</dbReference>
<evidence type="ECO:0000256" key="2">
    <source>
        <dbReference type="ARBA" id="ARBA00023015"/>
    </source>
</evidence>
<keyword evidence="5" id="KW-0539">Nucleus</keyword>
<sequence>MHPGSALAAHFSEPMYALDPQLSPFPIMNNCGLPTLHYPNPMQSLCMSNSGSDEASEERQQDERRRRRMLSNRESARRSRMRKQRHLDELWTTVLRLRSENRQLIEKLNVTSEHHEKVMIENESLRAEVTDLRRMLENMREKGGECVQQPGVGVVPLPLSAFSLLRDFEEVSCNTAHLKAEAACQSSSIASSIDPLH</sequence>
<keyword evidence="3" id="KW-0238">DNA-binding</keyword>
<keyword evidence="6" id="KW-0175">Coiled coil</keyword>
<dbReference type="AlphaFoldDB" id="W1PFH8"/>
<evidence type="ECO:0000256" key="1">
    <source>
        <dbReference type="ARBA" id="ARBA00004123"/>
    </source>
</evidence>
<dbReference type="CDD" id="cd14702">
    <property type="entry name" value="bZIP_plant_GBF1"/>
    <property type="match status" value="1"/>
</dbReference>
<gene>
    <name evidence="9" type="ORF">AMTR_s00006p00259200</name>
</gene>
<dbReference type="KEGG" id="atr:18434001"/>
<evidence type="ECO:0000313" key="9">
    <source>
        <dbReference type="EMBL" id="ERN05815.1"/>
    </source>
</evidence>
<dbReference type="Pfam" id="PF00170">
    <property type="entry name" value="bZIP_1"/>
    <property type="match status" value="1"/>
</dbReference>
<evidence type="ECO:0000256" key="5">
    <source>
        <dbReference type="ARBA" id="ARBA00023242"/>
    </source>
</evidence>
<dbReference type="PANTHER" id="PTHR46324">
    <property type="entry name" value="BASIC LEUCINE ZIPPER 43-RELATED"/>
    <property type="match status" value="1"/>
</dbReference>
<dbReference type="InterPro" id="IPR004827">
    <property type="entry name" value="bZIP"/>
</dbReference>
<dbReference type="OMA" id="SDCHERV"/>
<name>W1PFH8_AMBTC</name>
<dbReference type="GO" id="GO:0005634">
    <property type="term" value="C:nucleus"/>
    <property type="evidence" value="ECO:0007669"/>
    <property type="project" value="UniProtKB-SubCell"/>
</dbReference>
<keyword evidence="2" id="KW-0805">Transcription regulation</keyword>
<evidence type="ECO:0000256" key="7">
    <source>
        <dbReference type="SAM" id="MobiDB-lite"/>
    </source>
</evidence>
<dbReference type="eggNOG" id="ENOG502RY8E">
    <property type="taxonomic scope" value="Eukaryota"/>
</dbReference>
<dbReference type="OrthoDB" id="551672at2759"/>
<keyword evidence="10" id="KW-1185">Reference proteome</keyword>
<dbReference type="InterPro" id="IPR045314">
    <property type="entry name" value="bZIP_plant_GBF1"/>
</dbReference>
<dbReference type="InterPro" id="IPR046347">
    <property type="entry name" value="bZIP_sf"/>
</dbReference>
<dbReference type="InterPro" id="IPR044521">
    <property type="entry name" value="AtbZIP8/43"/>
</dbReference>
<dbReference type="PROSITE" id="PS00036">
    <property type="entry name" value="BZIP_BASIC"/>
    <property type="match status" value="1"/>
</dbReference>
<reference evidence="10" key="1">
    <citation type="journal article" date="2013" name="Science">
        <title>The Amborella genome and the evolution of flowering plants.</title>
        <authorList>
            <consortium name="Amborella Genome Project"/>
        </authorList>
    </citation>
    <scope>NUCLEOTIDE SEQUENCE [LARGE SCALE GENOMIC DNA]</scope>
</reference>
<evidence type="ECO:0000259" key="8">
    <source>
        <dbReference type="PROSITE" id="PS50217"/>
    </source>
</evidence>
<dbReference type="SMART" id="SM00338">
    <property type="entry name" value="BRLZ"/>
    <property type="match status" value="1"/>
</dbReference>
<evidence type="ECO:0000256" key="4">
    <source>
        <dbReference type="ARBA" id="ARBA00023163"/>
    </source>
</evidence>
<dbReference type="GO" id="GO:0003677">
    <property type="term" value="F:DNA binding"/>
    <property type="evidence" value="ECO:0007669"/>
    <property type="project" value="UniProtKB-KW"/>
</dbReference>
<dbReference type="Proteomes" id="UP000017836">
    <property type="component" value="Unassembled WGS sequence"/>
</dbReference>
<evidence type="ECO:0000256" key="6">
    <source>
        <dbReference type="SAM" id="Coils"/>
    </source>
</evidence>
<keyword evidence="4" id="KW-0804">Transcription</keyword>
<feature type="region of interest" description="Disordered" evidence="7">
    <location>
        <begin position="43"/>
        <end position="83"/>
    </location>
</feature>
<protein>
    <recommendedName>
        <fullName evidence="8">BZIP domain-containing protein</fullName>
    </recommendedName>
</protein>
<comment type="subcellular location">
    <subcellularLocation>
        <location evidence="1">Nucleus</location>
    </subcellularLocation>
</comment>
<feature type="coiled-coil region" evidence="6">
    <location>
        <begin position="115"/>
        <end position="142"/>
    </location>
</feature>
<evidence type="ECO:0000256" key="3">
    <source>
        <dbReference type="ARBA" id="ARBA00023125"/>
    </source>
</evidence>
<feature type="domain" description="BZIP" evidence="8">
    <location>
        <begin position="62"/>
        <end position="125"/>
    </location>
</feature>
<dbReference type="HOGENOM" id="CLU_1385862_0_0_1"/>
<dbReference type="PROSITE" id="PS50217">
    <property type="entry name" value="BZIP"/>
    <property type="match status" value="1"/>
</dbReference>
<dbReference type="FunFam" id="1.20.5.170:FF:000020">
    <property type="entry name" value="BZIP transcription factor"/>
    <property type="match status" value="1"/>
</dbReference>
<dbReference type="Gene3D" id="1.20.5.170">
    <property type="match status" value="1"/>
</dbReference>